<name>A0A494VRA8_9SPHI</name>
<dbReference type="KEGG" id="muh:HYN43_020010"/>
<evidence type="ECO:0008006" key="3">
    <source>
        <dbReference type="Google" id="ProtNLM"/>
    </source>
</evidence>
<gene>
    <name evidence="1" type="ORF">HYN43_020010</name>
</gene>
<keyword evidence="2" id="KW-1185">Reference proteome</keyword>
<organism evidence="1 2">
    <name type="scientific">Mucilaginibacter celer</name>
    <dbReference type="NCBI Taxonomy" id="2305508"/>
    <lineage>
        <taxon>Bacteria</taxon>
        <taxon>Pseudomonadati</taxon>
        <taxon>Bacteroidota</taxon>
        <taxon>Sphingobacteriia</taxon>
        <taxon>Sphingobacteriales</taxon>
        <taxon>Sphingobacteriaceae</taxon>
        <taxon>Mucilaginibacter</taxon>
    </lineage>
</organism>
<dbReference type="Proteomes" id="UP000270046">
    <property type="component" value="Chromosome"/>
</dbReference>
<dbReference type="OrthoDB" id="122080at117747"/>
<evidence type="ECO:0000313" key="2">
    <source>
        <dbReference type="Proteomes" id="UP000270046"/>
    </source>
</evidence>
<sequence>MNSDLNINSILHQFERLDKQAQQNLFEKLALMIHKPEQKKSKVKLSSISGLGSSLWSKIDIDDYVDQERQW</sequence>
<proteinExistence type="predicted"/>
<accession>A0A494VRA8</accession>
<evidence type="ECO:0000313" key="1">
    <source>
        <dbReference type="EMBL" id="AYL97444.1"/>
    </source>
</evidence>
<dbReference type="EMBL" id="CP032869">
    <property type="protein sequence ID" value="AYL97444.1"/>
    <property type="molecule type" value="Genomic_DNA"/>
</dbReference>
<dbReference type="RefSeq" id="WP_119411014.1">
    <property type="nucleotide sequence ID" value="NZ_CP032869.1"/>
</dbReference>
<reference evidence="1 2" key="1">
    <citation type="submission" date="2018-10" db="EMBL/GenBank/DDBJ databases">
        <title>Genome sequencing of Mucilaginibacter sp. HYN0043.</title>
        <authorList>
            <person name="Kim M."/>
            <person name="Yi H."/>
        </authorList>
    </citation>
    <scope>NUCLEOTIDE SEQUENCE [LARGE SCALE GENOMIC DNA]</scope>
    <source>
        <strain evidence="1 2">HYN0043</strain>
    </source>
</reference>
<dbReference type="AlphaFoldDB" id="A0A494VRA8"/>
<protein>
    <recommendedName>
        <fullName evidence="3">DUF2281 domain-containing protein</fullName>
    </recommendedName>
</protein>